<dbReference type="PANTHER" id="PTHR11035">
    <property type="entry name" value="VERY-LONG-CHAIN (3R)-3-HYDROXYACYL-COA DEHYDRATASE"/>
    <property type="match status" value="1"/>
</dbReference>
<evidence type="ECO:0000313" key="18">
    <source>
        <dbReference type="Proteomes" id="UP001162541"/>
    </source>
</evidence>
<evidence type="ECO:0000256" key="10">
    <source>
        <dbReference type="ARBA" id="ARBA00023136"/>
    </source>
</evidence>
<organism evidence="16 17">
    <name type="scientific">Marchantia polymorpha subsp. ruderalis</name>
    <dbReference type="NCBI Taxonomy" id="1480154"/>
    <lineage>
        <taxon>Eukaryota</taxon>
        <taxon>Viridiplantae</taxon>
        <taxon>Streptophyta</taxon>
        <taxon>Embryophyta</taxon>
        <taxon>Marchantiophyta</taxon>
        <taxon>Marchantiopsida</taxon>
        <taxon>Marchantiidae</taxon>
        <taxon>Marchantiales</taxon>
        <taxon>Marchantiaceae</taxon>
        <taxon>Marchantia</taxon>
    </lineage>
</organism>
<dbReference type="Proteomes" id="UP001162541">
    <property type="component" value="Chromosome 6"/>
</dbReference>
<evidence type="ECO:0000256" key="5">
    <source>
        <dbReference type="ARBA" id="ARBA00022516"/>
    </source>
</evidence>
<keyword evidence="14" id="KW-0256">Endoplasmic reticulum</keyword>
<evidence type="ECO:0000256" key="7">
    <source>
        <dbReference type="ARBA" id="ARBA00022832"/>
    </source>
</evidence>
<comment type="function">
    <text evidence="14">Catalyzes the third of the four reactions of the long-chain fatty acids elongation cycle. This endoplasmic reticulum-bound enzymatic process, allows the addition of two carbons to the chain of long- and very long-chain fatty acids/VLCFAs per cycle. This enzyme catalyzes the dehydration of the 3-hydroxyacyl-CoA intermediate into trans-2,3-enoyl-CoA, within each cycle of fatty acid elongation. Thereby, it participates to the production of VLCFAs of different chain lengths that are involved in multiple biological processes as precursors of membrane lipids and lipid mediators.</text>
</comment>
<evidence type="ECO:0000256" key="14">
    <source>
        <dbReference type="RuleBase" id="RU363109"/>
    </source>
</evidence>
<gene>
    <name evidence="16" type="ORF">AXG93_93s1380</name>
    <name evidence="15" type="ORF">Mp_6g04150</name>
</gene>
<keyword evidence="6 14" id="KW-0812">Transmembrane</keyword>
<keyword evidence="5 14" id="KW-0444">Lipid biosynthesis</keyword>
<proteinExistence type="inferred from homology"/>
<keyword evidence="9 14" id="KW-0443">Lipid metabolism</keyword>
<dbReference type="UniPathway" id="UPA00094"/>
<dbReference type="EC" id="4.2.1.134" evidence="4 14"/>
<dbReference type="GO" id="GO:0005789">
    <property type="term" value="C:endoplasmic reticulum membrane"/>
    <property type="evidence" value="ECO:0007669"/>
    <property type="project" value="UniProtKB-SubCell"/>
</dbReference>
<evidence type="ECO:0000256" key="3">
    <source>
        <dbReference type="ARBA" id="ARBA00007811"/>
    </source>
</evidence>
<comment type="subcellular location">
    <subcellularLocation>
        <location evidence="14">Endoplasmic reticulum membrane</location>
        <topology evidence="14">Multi-pass membrane protein</topology>
    </subcellularLocation>
    <subcellularLocation>
        <location evidence="1">Membrane</location>
        <topology evidence="1">Multi-pass membrane protein</topology>
    </subcellularLocation>
</comment>
<evidence type="ECO:0000256" key="8">
    <source>
        <dbReference type="ARBA" id="ARBA00022989"/>
    </source>
</evidence>
<evidence type="ECO:0000256" key="4">
    <source>
        <dbReference type="ARBA" id="ARBA00013122"/>
    </source>
</evidence>
<reference evidence="18" key="3">
    <citation type="journal article" date="2020" name="Curr. Biol.">
        <title>Chromatin organization in early land plants reveals an ancestral association between H3K27me3, transposons, and constitutive heterochromatin.</title>
        <authorList>
            <person name="Montgomery S.A."/>
            <person name="Tanizawa Y."/>
            <person name="Galik B."/>
            <person name="Wang N."/>
            <person name="Ito T."/>
            <person name="Mochizuki T."/>
            <person name="Akimcheva S."/>
            <person name="Bowman J.L."/>
            <person name="Cognat V."/>
            <person name="Marechal-Drouard L."/>
            <person name="Ekker H."/>
            <person name="Hong S.F."/>
            <person name="Kohchi T."/>
            <person name="Lin S.S."/>
            <person name="Liu L.D."/>
            <person name="Nakamura Y."/>
            <person name="Valeeva L.R."/>
            <person name="Shakirov E.V."/>
            <person name="Shippen D.E."/>
            <person name="Wei W.L."/>
            <person name="Yagura M."/>
            <person name="Yamaoka S."/>
            <person name="Yamato K.T."/>
            <person name="Liu C."/>
            <person name="Berger F."/>
        </authorList>
    </citation>
    <scope>NUCLEOTIDE SEQUENCE [LARGE SCALE GENOMIC DNA]</scope>
    <source>
        <strain evidence="18">Tak-1</strain>
    </source>
</reference>
<keyword evidence="11 14" id="KW-0275">Fatty acid biosynthesis</keyword>
<comment type="similarity">
    <text evidence="3 14">Belongs to the very long-chain fatty acids dehydratase HACD family.</text>
</comment>
<feature type="transmembrane region" description="Helical" evidence="14">
    <location>
        <begin position="184"/>
        <end position="204"/>
    </location>
</feature>
<accession>A0A176WSB7</accession>
<feature type="transmembrane region" description="Helical" evidence="14">
    <location>
        <begin position="151"/>
        <end position="172"/>
    </location>
</feature>
<evidence type="ECO:0000256" key="6">
    <source>
        <dbReference type="ARBA" id="ARBA00022692"/>
    </source>
</evidence>
<name>A0A176WSB7_MARPO</name>
<dbReference type="AlphaFoldDB" id="A0A176WSB7"/>
<protein>
    <recommendedName>
        <fullName evidence="4 14">Very-long-chain (3R)-3-hydroxyacyl-CoA dehydratase</fullName>
        <ecNumber evidence="4 14">4.2.1.134</ecNumber>
    </recommendedName>
</protein>
<sequence>MAGTAGTGGGGGSTLRWLYLSAYNVVLFFGWLQILCLAIEALRKDGPASVYAAVEKPLQIWQTAACFEIFNSIVGIVRSPVSATLPQISSRLYVTWGILYSFPETREHFLVTSLILSWGVTEVIRYLFFALKEAFGVTPPMLLWIRYSTFFILYPTGIFSEAGLIYVALPFMKVSDLYCLRMPNVMNYAFDFYCAAILILGLYVPGGPYMYTYMIGQRKKALGKQKTQ</sequence>
<evidence type="ECO:0000256" key="1">
    <source>
        <dbReference type="ARBA" id="ARBA00004141"/>
    </source>
</evidence>
<comment type="catalytic activity">
    <reaction evidence="13 14">
        <text>a very-long-chain (3R)-3-hydroxyacyl-CoA = a very-long-chain (2E)-enoyl-CoA + H2O</text>
        <dbReference type="Rhea" id="RHEA:45812"/>
        <dbReference type="ChEBI" id="CHEBI:15377"/>
        <dbReference type="ChEBI" id="CHEBI:83728"/>
        <dbReference type="ChEBI" id="CHEBI:85440"/>
        <dbReference type="EC" id="4.2.1.134"/>
    </reaction>
</comment>
<reference evidence="15" key="2">
    <citation type="journal article" date="2019" name="Curr. Biol.">
        <title>Chromatin organization in early land plants reveals an ancestral association between H3K27me3, transposons, and constitutive heterochromatin.</title>
        <authorList>
            <person name="Montgomery S.A."/>
            <person name="Tanizawa Y."/>
            <person name="Galik B."/>
            <person name="Wang N."/>
            <person name="Ito T."/>
            <person name="Mochizuki T."/>
            <person name="Akimcheva S."/>
            <person name="Bowman J."/>
            <person name="Cognat V."/>
            <person name="Drouard L."/>
            <person name="Ekker H."/>
            <person name="Houng S."/>
            <person name="Kohchi T."/>
            <person name="Lin S."/>
            <person name="Liu L.D."/>
            <person name="Nakamura Y."/>
            <person name="Valeeva L.R."/>
            <person name="Shakirov E.V."/>
            <person name="Shippen D.E."/>
            <person name="Wei W."/>
            <person name="Yagura M."/>
            <person name="Yamaoka S."/>
            <person name="Yamato K.T."/>
            <person name="Liu C."/>
            <person name="Berger F."/>
        </authorList>
    </citation>
    <scope>NUCLEOTIDE SEQUENCE [LARGE SCALE GENOMIC DNA]</scope>
    <source>
        <strain evidence="15">Tak-1</strain>
    </source>
</reference>
<dbReference type="InterPro" id="IPR007482">
    <property type="entry name" value="Tyr_Pase-like_PTPLA"/>
</dbReference>
<keyword evidence="8 14" id="KW-1133">Transmembrane helix</keyword>
<evidence type="ECO:0000313" key="17">
    <source>
        <dbReference type="Proteomes" id="UP000077202"/>
    </source>
</evidence>
<dbReference type="Pfam" id="PF04387">
    <property type="entry name" value="PTPLA"/>
    <property type="match status" value="1"/>
</dbReference>
<dbReference type="EMBL" id="AP019871">
    <property type="protein sequence ID" value="BBN13516.1"/>
    <property type="molecule type" value="Genomic_DNA"/>
</dbReference>
<evidence type="ECO:0000256" key="12">
    <source>
        <dbReference type="ARBA" id="ARBA00023239"/>
    </source>
</evidence>
<evidence type="ECO:0000313" key="16">
    <source>
        <dbReference type="EMBL" id="OAE35999.1"/>
    </source>
</evidence>
<comment type="pathway">
    <text evidence="2 14">Lipid metabolism; fatty acid biosynthesis.</text>
</comment>
<keyword evidence="17" id="KW-1185">Reference proteome</keyword>
<keyword evidence="10 14" id="KW-0472">Membrane</keyword>
<dbReference type="PANTHER" id="PTHR11035:SF3">
    <property type="entry name" value="VERY-LONG-CHAIN (3R)-3-HYDROXYACYL-COA DEHYDRATASE"/>
    <property type="match status" value="1"/>
</dbReference>
<dbReference type="GO" id="GO:0030148">
    <property type="term" value="P:sphingolipid biosynthetic process"/>
    <property type="evidence" value="ECO:0007669"/>
    <property type="project" value="TreeGrafter"/>
</dbReference>
<evidence type="ECO:0000256" key="9">
    <source>
        <dbReference type="ARBA" id="ARBA00023098"/>
    </source>
</evidence>
<dbReference type="EMBL" id="AP019871">
    <property type="protein sequence ID" value="BBN13517.1"/>
    <property type="molecule type" value="Genomic_DNA"/>
</dbReference>
<keyword evidence="12 14" id="KW-0456">Lyase</keyword>
<comment type="caution">
    <text evidence="14">Lacks conserved residue(s) required for the propagation of feature annotation.</text>
</comment>
<dbReference type="EMBL" id="LVLJ01000012">
    <property type="protein sequence ID" value="OAE35999.1"/>
    <property type="molecule type" value="Genomic_DNA"/>
</dbReference>
<evidence type="ECO:0000256" key="13">
    <source>
        <dbReference type="ARBA" id="ARBA00036671"/>
    </source>
</evidence>
<dbReference type="Proteomes" id="UP000077202">
    <property type="component" value="Unassembled WGS sequence"/>
</dbReference>
<keyword evidence="7 14" id="KW-0276">Fatty acid metabolism</keyword>
<dbReference type="GO" id="GO:0102158">
    <property type="term" value="F:very-long-chain (3R)-3-hydroxyacyl-CoA dehydratase activity"/>
    <property type="evidence" value="ECO:0007669"/>
    <property type="project" value="UniProtKB-EC"/>
</dbReference>
<feature type="transmembrane region" description="Helical" evidence="14">
    <location>
        <begin position="17"/>
        <end position="39"/>
    </location>
</feature>
<evidence type="ECO:0000256" key="2">
    <source>
        <dbReference type="ARBA" id="ARBA00005194"/>
    </source>
</evidence>
<dbReference type="GO" id="GO:0030497">
    <property type="term" value="P:fatty acid elongation"/>
    <property type="evidence" value="ECO:0007669"/>
    <property type="project" value="TreeGrafter"/>
</dbReference>
<evidence type="ECO:0000256" key="11">
    <source>
        <dbReference type="ARBA" id="ARBA00023160"/>
    </source>
</evidence>
<reference evidence="16 17" key="1">
    <citation type="submission" date="2016-03" db="EMBL/GenBank/DDBJ databases">
        <title>Mechanisms controlling the formation of the plant cell surface in tip-growing cells are functionally conserved among land plants.</title>
        <authorList>
            <person name="Honkanen S."/>
            <person name="Jones V.A."/>
            <person name="Morieri G."/>
            <person name="Champion C."/>
            <person name="Hetherington A.J."/>
            <person name="Kelly S."/>
            <person name="Saint-Marcoux D."/>
            <person name="Proust H."/>
            <person name="Prescott H."/>
            <person name="Dolan L."/>
        </authorList>
    </citation>
    <scope>NUCLEOTIDE SEQUENCE [LARGE SCALE GENOMIC DNA]</scope>
    <source>
        <strain evidence="17">cv. Tak-1 and cv. Tak-2</strain>
        <tissue evidence="16">Whole gametophyte</tissue>
    </source>
</reference>
<dbReference type="GO" id="GO:0042761">
    <property type="term" value="P:very long-chain fatty acid biosynthetic process"/>
    <property type="evidence" value="ECO:0007669"/>
    <property type="project" value="TreeGrafter"/>
</dbReference>
<evidence type="ECO:0000313" key="15">
    <source>
        <dbReference type="EMBL" id="BBN13516.1"/>
    </source>
</evidence>